<organism evidence="2">
    <name type="scientific">hydrothermal vent metagenome</name>
    <dbReference type="NCBI Taxonomy" id="652676"/>
    <lineage>
        <taxon>unclassified sequences</taxon>
        <taxon>metagenomes</taxon>
        <taxon>ecological metagenomes</taxon>
    </lineage>
</organism>
<keyword evidence="1" id="KW-0472">Membrane</keyword>
<keyword evidence="1" id="KW-1133">Transmembrane helix</keyword>
<evidence type="ECO:0000313" key="2">
    <source>
        <dbReference type="EMBL" id="VAX19893.1"/>
    </source>
</evidence>
<reference evidence="2" key="1">
    <citation type="submission" date="2018-06" db="EMBL/GenBank/DDBJ databases">
        <authorList>
            <person name="Zhirakovskaya E."/>
        </authorList>
    </citation>
    <scope>NUCLEOTIDE SEQUENCE</scope>
</reference>
<keyword evidence="1" id="KW-0812">Transmembrane</keyword>
<gene>
    <name evidence="2" type="ORF">MNBD_NITROSPINAE03-485</name>
</gene>
<dbReference type="EMBL" id="UOGB01000165">
    <property type="protein sequence ID" value="VAX19893.1"/>
    <property type="molecule type" value="Genomic_DNA"/>
</dbReference>
<accession>A0A3B1C5L2</accession>
<proteinExistence type="predicted"/>
<name>A0A3B1C5L2_9ZZZZ</name>
<protein>
    <submittedName>
        <fullName evidence="2">Uncharacterized protein</fullName>
    </submittedName>
</protein>
<sequence length="131" mass="14443">MNDSKLLYLIEGDIPLLTFLLVWAGILALNGNIKKHKKVALAHAIATLASFLLIIILVRVGYEVGGNAPKWIMNVHHTIIYTIPPALICLMVTGLKGKLSIHKGFALFYVLTWSGALLTGLVILMKVKKWI</sequence>
<feature type="transmembrane region" description="Helical" evidence="1">
    <location>
        <begin position="105"/>
        <end position="125"/>
    </location>
</feature>
<dbReference type="AlphaFoldDB" id="A0A3B1C5L2"/>
<feature type="transmembrane region" description="Helical" evidence="1">
    <location>
        <begin position="74"/>
        <end position="93"/>
    </location>
</feature>
<feature type="transmembrane region" description="Helical" evidence="1">
    <location>
        <begin position="6"/>
        <end position="29"/>
    </location>
</feature>
<evidence type="ECO:0000256" key="1">
    <source>
        <dbReference type="SAM" id="Phobius"/>
    </source>
</evidence>
<feature type="transmembrane region" description="Helical" evidence="1">
    <location>
        <begin position="41"/>
        <end position="62"/>
    </location>
</feature>